<evidence type="ECO:0000256" key="1">
    <source>
        <dbReference type="SAM" id="Phobius"/>
    </source>
</evidence>
<feature type="transmembrane region" description="Helical" evidence="1">
    <location>
        <begin position="226"/>
        <end position="249"/>
    </location>
</feature>
<sequence length="300" mass="30628">MPGIREYWWGLPALLVGVVAMIQGDVASSRPAANVAFFLLGFGAVLLMRRATVKPGAFTGGVLCLVLLATFLGGGNDGVHRWIDAGPLSLDVSMLVAPWVLAVMAHLLARGRVAGAVALAVLVQLALLLQPDAAQGSAFAAGAVVLLLMSAERSGVVLTGVAAVVAMALGTFSRRDPLAPVPEVEGIVGLARDAAPWLGVAAVVACALLAVPFVRAALHGRSAREPVVGAAQAALCAYVVVQLLAPLGLDVPVPVMGYGAATVLAYAAAFTASLAMPRDRAFSGRSRDRAAVRSRAGTRM</sequence>
<feature type="transmembrane region" description="Helical" evidence="1">
    <location>
        <begin position="156"/>
        <end position="174"/>
    </location>
</feature>
<feature type="transmembrane region" description="Helical" evidence="1">
    <location>
        <begin position="55"/>
        <end position="73"/>
    </location>
</feature>
<feature type="transmembrane region" description="Helical" evidence="1">
    <location>
        <begin position="32"/>
        <end position="48"/>
    </location>
</feature>
<protein>
    <submittedName>
        <fullName evidence="2">Uncharacterized protein</fullName>
    </submittedName>
</protein>
<reference evidence="2" key="1">
    <citation type="submission" date="2022-10" db="EMBL/GenBank/DDBJ databases">
        <title>The WGS of Solirubrobacter phytolaccae KCTC 29190.</title>
        <authorList>
            <person name="Jiang Z."/>
        </authorList>
    </citation>
    <scope>NUCLEOTIDE SEQUENCE</scope>
    <source>
        <strain evidence="2">KCTC 29190</strain>
    </source>
</reference>
<keyword evidence="1" id="KW-1133">Transmembrane helix</keyword>
<feature type="transmembrane region" description="Helical" evidence="1">
    <location>
        <begin position="7"/>
        <end position="26"/>
    </location>
</feature>
<dbReference type="EMBL" id="JAPDDP010000007">
    <property type="protein sequence ID" value="MDA0179787.1"/>
    <property type="molecule type" value="Genomic_DNA"/>
</dbReference>
<feature type="transmembrane region" description="Helical" evidence="1">
    <location>
        <begin position="111"/>
        <end position="127"/>
    </location>
</feature>
<dbReference type="RefSeq" id="WP_270024094.1">
    <property type="nucleotide sequence ID" value="NZ_JAPDDP010000007.1"/>
</dbReference>
<name>A0A9X3NBN8_9ACTN</name>
<proteinExistence type="predicted"/>
<organism evidence="2 3">
    <name type="scientific">Solirubrobacter phytolaccae</name>
    <dbReference type="NCBI Taxonomy" id="1404360"/>
    <lineage>
        <taxon>Bacteria</taxon>
        <taxon>Bacillati</taxon>
        <taxon>Actinomycetota</taxon>
        <taxon>Thermoleophilia</taxon>
        <taxon>Solirubrobacterales</taxon>
        <taxon>Solirubrobacteraceae</taxon>
        <taxon>Solirubrobacter</taxon>
    </lineage>
</organism>
<feature type="transmembrane region" description="Helical" evidence="1">
    <location>
        <begin position="255"/>
        <end position="276"/>
    </location>
</feature>
<feature type="transmembrane region" description="Helical" evidence="1">
    <location>
        <begin position="133"/>
        <end position="149"/>
    </location>
</feature>
<keyword evidence="1" id="KW-0472">Membrane</keyword>
<feature type="transmembrane region" description="Helical" evidence="1">
    <location>
        <begin position="85"/>
        <end position="104"/>
    </location>
</feature>
<feature type="transmembrane region" description="Helical" evidence="1">
    <location>
        <begin position="194"/>
        <end position="214"/>
    </location>
</feature>
<evidence type="ECO:0000313" key="2">
    <source>
        <dbReference type="EMBL" id="MDA0179787.1"/>
    </source>
</evidence>
<dbReference type="Proteomes" id="UP001147653">
    <property type="component" value="Unassembled WGS sequence"/>
</dbReference>
<evidence type="ECO:0000313" key="3">
    <source>
        <dbReference type="Proteomes" id="UP001147653"/>
    </source>
</evidence>
<dbReference type="AlphaFoldDB" id="A0A9X3NBN8"/>
<keyword evidence="3" id="KW-1185">Reference proteome</keyword>
<keyword evidence="1" id="KW-0812">Transmembrane</keyword>
<comment type="caution">
    <text evidence="2">The sequence shown here is derived from an EMBL/GenBank/DDBJ whole genome shotgun (WGS) entry which is preliminary data.</text>
</comment>
<accession>A0A9X3NBN8</accession>
<gene>
    <name evidence="2" type="ORF">OJ997_05740</name>
</gene>